<organism evidence="1 2">
    <name type="scientific">Acidiluteibacter ferrifornacis</name>
    <dbReference type="NCBI Taxonomy" id="2692424"/>
    <lineage>
        <taxon>Bacteria</taxon>
        <taxon>Pseudomonadati</taxon>
        <taxon>Bacteroidota</taxon>
        <taxon>Flavobacteriia</taxon>
        <taxon>Flavobacteriales</taxon>
        <taxon>Cryomorphaceae</taxon>
        <taxon>Acidiluteibacter</taxon>
    </lineage>
</organism>
<protein>
    <submittedName>
        <fullName evidence="1">Uncharacterized protein</fullName>
    </submittedName>
</protein>
<dbReference type="Proteomes" id="UP000470771">
    <property type="component" value="Unassembled WGS sequence"/>
</dbReference>
<dbReference type="RefSeq" id="WP_160632611.1">
    <property type="nucleotide sequence ID" value="NZ_WWNE01000005.1"/>
</dbReference>
<sequence>MIDNIKTKAANLLLKSKIAKLKREVRSTGLESARSVGIVFHFDLKSDEVIRDFARFLKEERIKVETLGYISNKEWYDKAKPELDYQYFSKKEVNWLYVPQKKETLDFINKEFDILIDCSIRSYFPIRYIVSLSKAKFKTGSNITYRAEVCDLTIDISSDKSIPFLIKQLKHYLSLIK</sequence>
<proteinExistence type="predicted"/>
<reference evidence="1 2" key="1">
    <citation type="submission" date="2019-12" db="EMBL/GenBank/DDBJ databases">
        <authorList>
            <person name="Zhao J."/>
        </authorList>
    </citation>
    <scope>NUCLEOTIDE SEQUENCE [LARGE SCALE GENOMIC DNA]</scope>
    <source>
        <strain evidence="1 2">S-15</strain>
    </source>
</reference>
<gene>
    <name evidence="1" type="ORF">GQN54_06010</name>
</gene>
<dbReference type="InterPro" id="IPR054207">
    <property type="entry name" value="DUF6913"/>
</dbReference>
<accession>A0A6N9NID1</accession>
<comment type="caution">
    <text evidence="1">The sequence shown here is derived from an EMBL/GenBank/DDBJ whole genome shotgun (WGS) entry which is preliminary data.</text>
</comment>
<evidence type="ECO:0000313" key="2">
    <source>
        <dbReference type="Proteomes" id="UP000470771"/>
    </source>
</evidence>
<dbReference type="EMBL" id="WWNE01000005">
    <property type="protein sequence ID" value="NBG65663.1"/>
    <property type="molecule type" value="Genomic_DNA"/>
</dbReference>
<keyword evidence="2" id="KW-1185">Reference proteome</keyword>
<dbReference type="AlphaFoldDB" id="A0A6N9NID1"/>
<evidence type="ECO:0000313" key="1">
    <source>
        <dbReference type="EMBL" id="NBG65663.1"/>
    </source>
</evidence>
<dbReference type="Pfam" id="PF21857">
    <property type="entry name" value="DUF6913"/>
    <property type="match status" value="1"/>
</dbReference>
<name>A0A6N9NID1_9FLAO</name>